<evidence type="ECO:0000256" key="3">
    <source>
        <dbReference type="ARBA" id="ARBA00022692"/>
    </source>
</evidence>
<keyword evidence="2" id="KW-1003">Cell membrane</keyword>
<evidence type="ECO:0000256" key="2">
    <source>
        <dbReference type="ARBA" id="ARBA00022475"/>
    </source>
</evidence>
<feature type="transmembrane region" description="Helical" evidence="7">
    <location>
        <begin position="105"/>
        <end position="121"/>
    </location>
</feature>
<evidence type="ECO:0000313" key="10">
    <source>
        <dbReference type="Proteomes" id="UP001159428"/>
    </source>
</evidence>
<evidence type="ECO:0000256" key="1">
    <source>
        <dbReference type="ARBA" id="ARBA00004651"/>
    </source>
</evidence>
<dbReference type="PANTHER" id="PTHR24241">
    <property type="entry name" value="NEUROPEPTIDE RECEPTOR-RELATED G-PROTEIN COUPLED RECEPTOR"/>
    <property type="match status" value="1"/>
</dbReference>
<dbReference type="InterPro" id="IPR000276">
    <property type="entry name" value="GPCR_Rhodpsn"/>
</dbReference>
<dbReference type="GO" id="GO:0005886">
    <property type="term" value="C:plasma membrane"/>
    <property type="evidence" value="ECO:0007669"/>
    <property type="project" value="UniProtKB-SubCell"/>
</dbReference>
<feature type="transmembrane region" description="Helical" evidence="7">
    <location>
        <begin position="64"/>
        <end position="85"/>
    </location>
</feature>
<protein>
    <recommendedName>
        <fullName evidence="8">G-protein coupled receptors family 1 profile domain-containing protein</fullName>
    </recommendedName>
</protein>
<gene>
    <name evidence="9" type="ORF">PMEA_00009455</name>
</gene>
<dbReference type="PRINTS" id="PR00237">
    <property type="entry name" value="GPCRRHODOPSN"/>
</dbReference>
<dbReference type="EMBL" id="CALNXJ010000019">
    <property type="protein sequence ID" value="CAH3123046.1"/>
    <property type="molecule type" value="Genomic_DNA"/>
</dbReference>
<feature type="domain" description="G-protein coupled receptors family 1 profile" evidence="8">
    <location>
        <begin position="41"/>
        <end position="298"/>
    </location>
</feature>
<dbReference type="Gene3D" id="1.20.1070.10">
    <property type="entry name" value="Rhodopsin 7-helix transmembrane proteins"/>
    <property type="match status" value="1"/>
</dbReference>
<keyword evidence="6" id="KW-0675">Receptor</keyword>
<keyword evidence="4 7" id="KW-1133">Transmembrane helix</keyword>
<evidence type="ECO:0000259" key="8">
    <source>
        <dbReference type="PROSITE" id="PS50262"/>
    </source>
</evidence>
<proteinExistence type="predicted"/>
<dbReference type="GO" id="GO:0004930">
    <property type="term" value="F:G protein-coupled receptor activity"/>
    <property type="evidence" value="ECO:0007669"/>
    <property type="project" value="InterPro"/>
</dbReference>
<dbReference type="PANTHER" id="PTHR24241:SF76">
    <property type="entry name" value="NEUROPEPTIDE SIFAMIDE RECEPTOR"/>
    <property type="match status" value="1"/>
</dbReference>
<evidence type="ECO:0000256" key="7">
    <source>
        <dbReference type="SAM" id="Phobius"/>
    </source>
</evidence>
<keyword evidence="5 7" id="KW-0472">Membrane</keyword>
<accession>A0AAU9WR73</accession>
<reference evidence="9 10" key="1">
    <citation type="submission" date="2022-05" db="EMBL/GenBank/DDBJ databases">
        <authorList>
            <consortium name="Genoscope - CEA"/>
            <person name="William W."/>
        </authorList>
    </citation>
    <scope>NUCLEOTIDE SEQUENCE [LARGE SCALE GENOMIC DNA]</scope>
</reference>
<comment type="caution">
    <text evidence="9">The sequence shown here is derived from an EMBL/GenBank/DDBJ whole genome shotgun (WGS) entry which is preliminary data.</text>
</comment>
<name>A0AAU9WR73_9CNID</name>
<feature type="transmembrane region" description="Helical" evidence="7">
    <location>
        <begin position="198"/>
        <end position="224"/>
    </location>
</feature>
<feature type="transmembrane region" description="Helical" evidence="7">
    <location>
        <begin position="244"/>
        <end position="263"/>
    </location>
</feature>
<dbReference type="Proteomes" id="UP001159428">
    <property type="component" value="Unassembled WGS sequence"/>
</dbReference>
<feature type="transmembrane region" description="Helical" evidence="7">
    <location>
        <begin position="17"/>
        <end position="43"/>
    </location>
</feature>
<keyword evidence="10" id="KW-1185">Reference proteome</keyword>
<keyword evidence="3 7" id="KW-0812">Transmembrane</keyword>
<evidence type="ECO:0000256" key="6">
    <source>
        <dbReference type="ARBA" id="ARBA00023170"/>
    </source>
</evidence>
<evidence type="ECO:0000256" key="5">
    <source>
        <dbReference type="ARBA" id="ARBA00023136"/>
    </source>
</evidence>
<evidence type="ECO:0000313" key="9">
    <source>
        <dbReference type="EMBL" id="CAH3123046.1"/>
    </source>
</evidence>
<feature type="transmembrane region" description="Helical" evidence="7">
    <location>
        <begin position="141"/>
        <end position="160"/>
    </location>
</feature>
<dbReference type="PROSITE" id="PS50262">
    <property type="entry name" value="G_PROTEIN_RECEP_F1_2"/>
    <property type="match status" value="1"/>
</dbReference>
<dbReference type="GO" id="GO:0032870">
    <property type="term" value="P:cellular response to hormone stimulus"/>
    <property type="evidence" value="ECO:0007669"/>
    <property type="project" value="TreeGrafter"/>
</dbReference>
<dbReference type="CDD" id="cd00637">
    <property type="entry name" value="7tm_classA_rhodopsin-like"/>
    <property type="match status" value="1"/>
</dbReference>
<comment type="subcellular location">
    <subcellularLocation>
        <location evidence="1">Cell membrane</location>
        <topology evidence="1">Multi-pass membrane protein</topology>
    </subcellularLocation>
</comment>
<dbReference type="AlphaFoldDB" id="A0AAU9WR73"/>
<feature type="transmembrane region" description="Helical" evidence="7">
    <location>
        <begin position="275"/>
        <end position="297"/>
    </location>
</feature>
<dbReference type="InterPro" id="IPR017452">
    <property type="entry name" value="GPCR_Rhodpsn_7TM"/>
</dbReference>
<evidence type="ECO:0000256" key="4">
    <source>
        <dbReference type="ARBA" id="ARBA00022989"/>
    </source>
</evidence>
<dbReference type="GO" id="GO:0042277">
    <property type="term" value="F:peptide binding"/>
    <property type="evidence" value="ECO:0007669"/>
    <property type="project" value="TreeGrafter"/>
</dbReference>
<organism evidence="9 10">
    <name type="scientific">Pocillopora meandrina</name>
    <dbReference type="NCBI Taxonomy" id="46732"/>
    <lineage>
        <taxon>Eukaryota</taxon>
        <taxon>Metazoa</taxon>
        <taxon>Cnidaria</taxon>
        <taxon>Anthozoa</taxon>
        <taxon>Hexacorallia</taxon>
        <taxon>Scleractinia</taxon>
        <taxon>Astrocoeniina</taxon>
        <taxon>Pocilloporidae</taxon>
        <taxon>Pocillopora</taxon>
    </lineage>
</organism>
<dbReference type="Pfam" id="PF00001">
    <property type="entry name" value="7tm_1"/>
    <property type="match status" value="1"/>
</dbReference>
<dbReference type="SUPFAM" id="SSF81321">
    <property type="entry name" value="Family A G protein-coupled receptor-like"/>
    <property type="match status" value="1"/>
</dbReference>
<sequence>MANFSIFQPQIQSLNSALYNLTLVLLICFSFLGLVICGVIAIVKVCRVLVRGRRFKKHLSNFMFFHLSITDLIYRLVVVPGYLAAKYFPVGNRSELFCKFADTCLYTVYTAVFSSLVVIAFDRHQSITKPFQHLCRKPKFFRWILVVWGYSTVCALPQFFNDGIGTFTFNLADYSNSTYVFQICITTKDGASKKILAIFYFISGFLVPLVLISSAYSKIALFLWRKSRDRVLNQAAFKSRRRAFQMLVLIVLGFVICLGTPQLKELMESLGVVQVNAAVAITVLIFQLSSSLINPIIYSHYSSEFKHGLKNGK</sequence>